<sequence length="126" mass="13870">MADGDPRQRGLVDTNQGLYAMDRQRSGYDGDIPTTRRPPHGRRYDSELTPGKLFVGGLDPCTTQESLVDYCSQWGELVDSVIMPGRGFGFVTFATTQSSESFLNHEEHIIDGKRVDAKPAVPRGAP</sequence>
<organism evidence="6">
    <name type="scientific">Tetraselmis sp. GSL018</name>
    <dbReference type="NCBI Taxonomy" id="582737"/>
    <lineage>
        <taxon>Eukaryota</taxon>
        <taxon>Viridiplantae</taxon>
        <taxon>Chlorophyta</taxon>
        <taxon>core chlorophytes</taxon>
        <taxon>Chlorodendrophyceae</taxon>
        <taxon>Chlorodendrales</taxon>
        <taxon>Chlorodendraceae</taxon>
        <taxon>Tetraselmis</taxon>
    </lineage>
</organism>
<keyword evidence="2" id="KW-0539">Nucleus</keyword>
<feature type="non-terminal residue" evidence="6">
    <location>
        <position position="126"/>
    </location>
</feature>
<dbReference type="GO" id="GO:0003723">
    <property type="term" value="F:RNA binding"/>
    <property type="evidence" value="ECO:0007669"/>
    <property type="project" value="UniProtKB-UniRule"/>
</dbReference>
<dbReference type="InterPro" id="IPR000504">
    <property type="entry name" value="RRM_dom"/>
</dbReference>
<dbReference type="InterPro" id="IPR012677">
    <property type="entry name" value="Nucleotide-bd_a/b_plait_sf"/>
</dbReference>
<dbReference type="InterPro" id="IPR035979">
    <property type="entry name" value="RBD_domain_sf"/>
</dbReference>
<dbReference type="SMART" id="SM00360">
    <property type="entry name" value="RRM"/>
    <property type="match status" value="1"/>
</dbReference>
<proteinExistence type="predicted"/>
<evidence type="ECO:0000256" key="3">
    <source>
        <dbReference type="PROSITE-ProRule" id="PRU00176"/>
    </source>
</evidence>
<evidence type="ECO:0000256" key="1">
    <source>
        <dbReference type="ARBA" id="ARBA00004123"/>
    </source>
</evidence>
<evidence type="ECO:0000256" key="2">
    <source>
        <dbReference type="ARBA" id="ARBA00023242"/>
    </source>
</evidence>
<dbReference type="SUPFAM" id="SSF54928">
    <property type="entry name" value="RNA-binding domain, RBD"/>
    <property type="match status" value="1"/>
</dbReference>
<dbReference type="Gene3D" id="3.30.70.330">
    <property type="match status" value="1"/>
</dbReference>
<keyword evidence="3" id="KW-0694">RNA-binding</keyword>
<dbReference type="EMBL" id="GBEZ01002959">
    <property type="protein sequence ID" value="JAC82138.1"/>
    <property type="molecule type" value="Transcribed_RNA"/>
</dbReference>
<reference evidence="6" key="1">
    <citation type="submission" date="2014-05" db="EMBL/GenBank/DDBJ databases">
        <title>The transcriptome of the halophilic microalga Tetraselmis sp. GSL018 isolated from the Great Salt Lake, Utah.</title>
        <authorList>
            <person name="Jinkerson R.E."/>
            <person name="D'Adamo S."/>
            <person name="Posewitz M.C."/>
        </authorList>
    </citation>
    <scope>NUCLEOTIDE SEQUENCE</scope>
    <source>
        <strain evidence="6">GSL018</strain>
    </source>
</reference>
<gene>
    <name evidence="6" type="ORF">TSPGSL018_6377</name>
</gene>
<accession>A0A061SCZ6</accession>
<dbReference type="GO" id="GO:0005654">
    <property type="term" value="C:nucleoplasm"/>
    <property type="evidence" value="ECO:0007669"/>
    <property type="project" value="TreeGrafter"/>
</dbReference>
<dbReference type="AlphaFoldDB" id="A0A061SCZ6"/>
<protein>
    <submittedName>
        <fullName evidence="6">Daz-associated protein 1-like</fullName>
    </submittedName>
</protein>
<comment type="subcellular location">
    <subcellularLocation>
        <location evidence="1">Nucleus</location>
    </subcellularLocation>
</comment>
<dbReference type="Pfam" id="PF00076">
    <property type="entry name" value="RRM_1"/>
    <property type="match status" value="1"/>
</dbReference>
<name>A0A061SCZ6_9CHLO</name>
<feature type="compositionally biased region" description="Basic and acidic residues" evidence="4">
    <location>
        <begin position="1"/>
        <end position="10"/>
    </location>
</feature>
<feature type="domain" description="RRM" evidence="5">
    <location>
        <begin position="51"/>
        <end position="122"/>
    </location>
</feature>
<dbReference type="GO" id="GO:0000785">
    <property type="term" value="C:chromatin"/>
    <property type="evidence" value="ECO:0007669"/>
    <property type="project" value="TreeGrafter"/>
</dbReference>
<dbReference type="PANTHER" id="PTHR48033">
    <property type="entry name" value="RNA-BINDING (RRM/RBD/RNP MOTIFS) FAMILY PROTEIN"/>
    <property type="match status" value="1"/>
</dbReference>
<evidence type="ECO:0000313" key="6">
    <source>
        <dbReference type="EMBL" id="JAC82138.1"/>
    </source>
</evidence>
<feature type="region of interest" description="Disordered" evidence="4">
    <location>
        <begin position="1"/>
        <end position="47"/>
    </location>
</feature>
<evidence type="ECO:0000256" key="4">
    <source>
        <dbReference type="SAM" id="MobiDB-lite"/>
    </source>
</evidence>
<dbReference type="GO" id="GO:0010468">
    <property type="term" value="P:regulation of gene expression"/>
    <property type="evidence" value="ECO:0007669"/>
    <property type="project" value="TreeGrafter"/>
</dbReference>
<dbReference type="PANTHER" id="PTHR48033:SF10">
    <property type="entry name" value="RNA-BINDING PROTEIN SQUID"/>
    <property type="match status" value="1"/>
</dbReference>
<dbReference type="PROSITE" id="PS50102">
    <property type="entry name" value="RRM"/>
    <property type="match status" value="1"/>
</dbReference>
<evidence type="ECO:0000259" key="5">
    <source>
        <dbReference type="PROSITE" id="PS50102"/>
    </source>
</evidence>